<dbReference type="Pfam" id="PF08668">
    <property type="entry name" value="HDOD"/>
    <property type="match status" value="1"/>
</dbReference>
<evidence type="ECO:0000259" key="1">
    <source>
        <dbReference type="PROSITE" id="PS51833"/>
    </source>
</evidence>
<dbReference type="PANTHER" id="PTHR33525">
    <property type="match status" value="1"/>
</dbReference>
<dbReference type="EMBL" id="JADKBR010000003">
    <property type="protein sequence ID" value="MBK8889909.1"/>
    <property type="molecule type" value="Genomic_DNA"/>
</dbReference>
<proteinExistence type="predicted"/>
<accession>A0A9D7QI85</accession>
<dbReference type="AlphaFoldDB" id="A0A9D7QI85"/>
<dbReference type="PANTHER" id="PTHR33525:SF3">
    <property type="entry name" value="RIBONUCLEASE Y"/>
    <property type="match status" value="1"/>
</dbReference>
<dbReference type="SUPFAM" id="SSF109604">
    <property type="entry name" value="HD-domain/PDEase-like"/>
    <property type="match status" value="1"/>
</dbReference>
<name>A0A9D7QI85_9RHOO</name>
<evidence type="ECO:0000313" key="2">
    <source>
        <dbReference type="EMBL" id="MBK8889909.1"/>
    </source>
</evidence>
<organism evidence="2 3">
    <name type="scientific">Candidatus Dechloromonas phosphorivorans</name>
    <dbReference type="NCBI Taxonomy" id="2899244"/>
    <lineage>
        <taxon>Bacteria</taxon>
        <taxon>Pseudomonadati</taxon>
        <taxon>Pseudomonadota</taxon>
        <taxon>Betaproteobacteria</taxon>
        <taxon>Rhodocyclales</taxon>
        <taxon>Azonexaceae</taxon>
        <taxon>Dechloromonas</taxon>
    </lineage>
</organism>
<dbReference type="InterPro" id="IPR052340">
    <property type="entry name" value="RNase_Y/CdgJ"/>
</dbReference>
<dbReference type="Proteomes" id="UP000808146">
    <property type="component" value="Unassembled WGS sequence"/>
</dbReference>
<sequence length="257" mass="26662">MPYDLVEAILASGASMPSPGIALTKLQAAIQDDNAGTRELARAVATDPAVCGALIRVANSGVFRPARRSESIEQAIASIGLSRTLAVTANVCLKGQLGTLKGDLRSIVEAVFAASNRAAELTFLVARGSSLRRLSDTAYLGAMMQDTGIIVLAKRGEAGALDGSLADNGHPALGAAVLRNWKLPANVASAVGVHHNADGAKKLGGDIHALACLMAAGRRLRDGESGEWTTWASPCKEDYGIDDDFLQETIANLSDAD</sequence>
<gene>
    <name evidence="2" type="ORF">IPN75_05675</name>
</gene>
<dbReference type="PROSITE" id="PS51833">
    <property type="entry name" value="HDOD"/>
    <property type="match status" value="1"/>
</dbReference>
<dbReference type="Gene3D" id="1.10.3210.10">
    <property type="entry name" value="Hypothetical protein af1432"/>
    <property type="match status" value="1"/>
</dbReference>
<evidence type="ECO:0000313" key="3">
    <source>
        <dbReference type="Proteomes" id="UP000808146"/>
    </source>
</evidence>
<comment type="caution">
    <text evidence="2">The sequence shown here is derived from an EMBL/GenBank/DDBJ whole genome shotgun (WGS) entry which is preliminary data.</text>
</comment>
<reference evidence="2" key="1">
    <citation type="submission" date="2020-10" db="EMBL/GenBank/DDBJ databases">
        <title>Connecting structure to function with the recovery of over 1000 high-quality activated sludge metagenome-assembled genomes encoding full-length rRNA genes using long-read sequencing.</title>
        <authorList>
            <person name="Singleton C.M."/>
            <person name="Petriglieri F."/>
            <person name="Kristensen J.M."/>
            <person name="Kirkegaard R.H."/>
            <person name="Michaelsen T.Y."/>
            <person name="Andersen M.H."/>
            <person name="Karst S.M."/>
            <person name="Dueholm M.S."/>
            <person name="Nielsen P.H."/>
            <person name="Albertsen M."/>
        </authorList>
    </citation>
    <scope>NUCLEOTIDE SEQUENCE</scope>
    <source>
        <strain evidence="2">OdNE_18-Q3-R46-58_BAT3C.305</strain>
    </source>
</reference>
<protein>
    <submittedName>
        <fullName evidence="2">HDOD domain-containing protein</fullName>
    </submittedName>
</protein>
<feature type="domain" description="HDOD" evidence="1">
    <location>
        <begin position="16"/>
        <end position="197"/>
    </location>
</feature>
<dbReference type="InterPro" id="IPR013976">
    <property type="entry name" value="HDOD"/>
</dbReference>